<dbReference type="Gene3D" id="3.90.380.10">
    <property type="entry name" value="Naphthalene 1,2-dioxygenase Alpha Subunit, Chain A, domain 1"/>
    <property type="match status" value="1"/>
</dbReference>
<organism evidence="11 12">
    <name type="scientific">Micractinium conductrix</name>
    <dbReference type="NCBI Taxonomy" id="554055"/>
    <lineage>
        <taxon>Eukaryota</taxon>
        <taxon>Viridiplantae</taxon>
        <taxon>Chlorophyta</taxon>
        <taxon>core chlorophytes</taxon>
        <taxon>Trebouxiophyceae</taxon>
        <taxon>Chlorellales</taxon>
        <taxon>Chlorellaceae</taxon>
        <taxon>Chlorella clade</taxon>
        <taxon>Micractinium</taxon>
    </lineage>
</organism>
<dbReference type="GO" id="GO:0016491">
    <property type="term" value="F:oxidoreductase activity"/>
    <property type="evidence" value="ECO:0007669"/>
    <property type="project" value="UniProtKB-KW"/>
</dbReference>
<dbReference type="PANTHER" id="PTHR21266:SF32">
    <property type="entry name" value="CHOLESTEROL 7-DESATURASE NVD"/>
    <property type="match status" value="1"/>
</dbReference>
<proteinExistence type="predicted"/>
<comment type="subcellular location">
    <subcellularLocation>
        <location evidence="1">Membrane</location>
    </subcellularLocation>
</comment>
<dbReference type="InterPro" id="IPR017941">
    <property type="entry name" value="Rieske_2Fe-2S"/>
</dbReference>
<dbReference type="InterPro" id="IPR036922">
    <property type="entry name" value="Rieske_2Fe-2S_sf"/>
</dbReference>
<name>A0A2P6VHE2_9CHLO</name>
<keyword evidence="12" id="KW-1185">Reference proteome</keyword>
<accession>A0A2P6VHE2</accession>
<reference evidence="11 12" key="1">
    <citation type="journal article" date="2018" name="Plant J.">
        <title>Genome sequences of Chlorella sorokiniana UTEX 1602 and Micractinium conductrix SAG 241.80: implications to maltose excretion by a green alga.</title>
        <authorList>
            <person name="Arriola M.B."/>
            <person name="Velmurugan N."/>
            <person name="Zhang Y."/>
            <person name="Plunkett M.H."/>
            <person name="Hondzo H."/>
            <person name="Barney B.M."/>
        </authorList>
    </citation>
    <scope>NUCLEOTIDE SEQUENCE [LARGE SCALE GENOMIC DNA]</scope>
    <source>
        <strain evidence="11 12">SAG 241.80</strain>
    </source>
</reference>
<dbReference type="Proteomes" id="UP000239649">
    <property type="component" value="Unassembled WGS sequence"/>
</dbReference>
<evidence type="ECO:0000256" key="8">
    <source>
        <dbReference type="ARBA" id="ARBA00023014"/>
    </source>
</evidence>
<evidence type="ECO:0000259" key="10">
    <source>
        <dbReference type="PROSITE" id="PS51296"/>
    </source>
</evidence>
<dbReference type="Pfam" id="PF00355">
    <property type="entry name" value="Rieske"/>
    <property type="match status" value="1"/>
</dbReference>
<keyword evidence="7" id="KW-0408">Iron</keyword>
<dbReference type="AlphaFoldDB" id="A0A2P6VHE2"/>
<feature type="domain" description="Rieske" evidence="10">
    <location>
        <begin position="95"/>
        <end position="183"/>
    </location>
</feature>
<dbReference type="GO" id="GO:0005737">
    <property type="term" value="C:cytoplasm"/>
    <property type="evidence" value="ECO:0007669"/>
    <property type="project" value="TreeGrafter"/>
</dbReference>
<dbReference type="Gene3D" id="2.102.10.10">
    <property type="entry name" value="Rieske [2Fe-2S] iron-sulphur domain"/>
    <property type="match status" value="1"/>
</dbReference>
<keyword evidence="9" id="KW-0472">Membrane</keyword>
<dbReference type="GO" id="GO:0051537">
    <property type="term" value="F:2 iron, 2 sulfur cluster binding"/>
    <property type="evidence" value="ECO:0007669"/>
    <property type="project" value="UniProtKB-KW"/>
</dbReference>
<dbReference type="PROSITE" id="PS51296">
    <property type="entry name" value="RIESKE"/>
    <property type="match status" value="1"/>
</dbReference>
<dbReference type="OrthoDB" id="426882at2759"/>
<keyword evidence="2" id="KW-0812">Transmembrane</keyword>
<sequence length="530" mass="57188">MAAHNIVVRAALARPVAQRAAACSSPRAACRYLGTPRGGCRHMAQLRCADAWVPRSASIYCAADTAEAPGVAAPEQPSPSATTNDSGAFDWFQQWYPLMPLRMLEERSGPRALKLLGQDLVLWRDEASGQWCAAVDRCPHRLARMSDGRMINGKLTCSYHGWQFDGRGKCTLVPQTEGGLLWVWASPDPATHAAAAAAPLPVVPENGDADWFLGGGEHDNLWGYLVMPCEFALASENPFDPSHAPYLHDRTLRMRREDAIPMNMSLPGDVTPRGFLVRHRGYLKSNREMKATRQLIAPGTARIEYHYPNGQNWLALPDFFRHLDDAPDEDRAILHGQGQVVAAQARGGAAAPRYFLPTPSDAGVAAWRVWLRDHGGGGVPYAGGTTQQPPRAWSRQEMLDRHALHAETCKACQEGLALCRAGAAAATAALAAAVLAAATRAAQAQARAAPLPVPFLASAGAAALVAWVLRTGFLQLRQHIMGYQEMPWERRAVQGPLATLPESTVKALVVLARVPGAALRLLRARPAAAA</sequence>
<evidence type="ECO:0000256" key="2">
    <source>
        <dbReference type="ARBA" id="ARBA00022692"/>
    </source>
</evidence>
<evidence type="ECO:0000256" key="3">
    <source>
        <dbReference type="ARBA" id="ARBA00022714"/>
    </source>
</evidence>
<evidence type="ECO:0000256" key="5">
    <source>
        <dbReference type="ARBA" id="ARBA00022989"/>
    </source>
</evidence>
<evidence type="ECO:0000256" key="9">
    <source>
        <dbReference type="ARBA" id="ARBA00023136"/>
    </source>
</evidence>
<dbReference type="InterPro" id="IPR050584">
    <property type="entry name" value="Cholesterol_7-desaturase"/>
</dbReference>
<dbReference type="SUPFAM" id="SSF50022">
    <property type="entry name" value="ISP domain"/>
    <property type="match status" value="1"/>
</dbReference>
<protein>
    <submittedName>
        <fullName evidence="11">Rieske (2Fe-2S) domain</fullName>
    </submittedName>
</protein>
<evidence type="ECO:0000256" key="1">
    <source>
        <dbReference type="ARBA" id="ARBA00004370"/>
    </source>
</evidence>
<dbReference type="EMBL" id="LHPF02000007">
    <property type="protein sequence ID" value="PSC73513.1"/>
    <property type="molecule type" value="Genomic_DNA"/>
</dbReference>
<keyword evidence="6" id="KW-0560">Oxidoreductase</keyword>
<dbReference type="GO" id="GO:0016020">
    <property type="term" value="C:membrane"/>
    <property type="evidence" value="ECO:0007669"/>
    <property type="project" value="UniProtKB-SubCell"/>
</dbReference>
<evidence type="ECO:0000256" key="4">
    <source>
        <dbReference type="ARBA" id="ARBA00022723"/>
    </source>
</evidence>
<keyword evidence="4" id="KW-0479">Metal-binding</keyword>
<evidence type="ECO:0000313" key="12">
    <source>
        <dbReference type="Proteomes" id="UP000239649"/>
    </source>
</evidence>
<dbReference type="STRING" id="554055.A0A2P6VHE2"/>
<dbReference type="SUPFAM" id="SSF55961">
    <property type="entry name" value="Bet v1-like"/>
    <property type="match status" value="1"/>
</dbReference>
<keyword evidence="5" id="KW-1133">Transmembrane helix</keyword>
<comment type="caution">
    <text evidence="11">The sequence shown here is derived from an EMBL/GenBank/DDBJ whole genome shotgun (WGS) entry which is preliminary data.</text>
</comment>
<keyword evidence="3" id="KW-0001">2Fe-2S</keyword>
<evidence type="ECO:0000256" key="6">
    <source>
        <dbReference type="ARBA" id="ARBA00023002"/>
    </source>
</evidence>
<evidence type="ECO:0000256" key="7">
    <source>
        <dbReference type="ARBA" id="ARBA00023004"/>
    </source>
</evidence>
<dbReference type="PANTHER" id="PTHR21266">
    <property type="entry name" value="IRON-SULFUR DOMAIN CONTAINING PROTEIN"/>
    <property type="match status" value="1"/>
</dbReference>
<dbReference type="GO" id="GO:0046872">
    <property type="term" value="F:metal ion binding"/>
    <property type="evidence" value="ECO:0007669"/>
    <property type="project" value="UniProtKB-KW"/>
</dbReference>
<gene>
    <name evidence="11" type="ORF">C2E20_3255</name>
</gene>
<evidence type="ECO:0000313" key="11">
    <source>
        <dbReference type="EMBL" id="PSC73513.1"/>
    </source>
</evidence>
<keyword evidence="8" id="KW-0411">Iron-sulfur</keyword>